<dbReference type="Proteomes" id="UP000054558">
    <property type="component" value="Unassembled WGS sequence"/>
</dbReference>
<dbReference type="InterPro" id="IPR052623">
    <property type="entry name" value="DAAF5"/>
</dbReference>
<dbReference type="PANTHER" id="PTHR16216:SF10">
    <property type="entry name" value="RNA POLYMERASE II ASSEMBLY FACTOR RTP1 C-TERMINAL DOMAIN-CONTAINING PROTEIN"/>
    <property type="match status" value="1"/>
</dbReference>
<dbReference type="InterPro" id="IPR011989">
    <property type="entry name" value="ARM-like"/>
</dbReference>
<dbReference type="InterPro" id="IPR056497">
    <property type="entry name" value="HEAT_DAAF5"/>
</dbReference>
<dbReference type="PROSITE" id="PS50077">
    <property type="entry name" value="HEAT_REPEAT"/>
    <property type="match status" value="1"/>
</dbReference>
<dbReference type="PANTHER" id="PTHR16216">
    <property type="entry name" value="DYNEIN ASSEMBLY FACTOR 5, AXONEMAL"/>
    <property type="match status" value="1"/>
</dbReference>
<sequence length="810" mass="87990">MSGATLSRAEAAWEALNKHRGTPKSNIEQVVRQLVDTQWSALTIPAKRHPEGIIEQYILKKASGNAGTTLIDEQISKSTPVVGFDSAETLENQLRQDGKPPPECSTSSSEATSLSQRSREPAPSGVMEANLVREVNALTDPSAAIRKRALTQLRRLMLGEGRTELRLGKDELQGIAEDHILKPLLRRFGDSSSACRELALELTLGLLEEVPDAVLSLLPYAIPALGERLARYDAADSASAPETTSRSQKTSTSESTDSFESKDSKDSGAIAKARKRGSGPVEEVEENRLLLARLLRSLLKHAGKAIGAYAADVGAMLTSSVADLSPEVAQELCLCVEDYGKLLGVRLRQVAKPMIAAVTPLLGAKRQKVRCAGLRAIRKLVACGGAEAILDLTGFRDPNLIPIKAFYEADIKTNWFALLALDPTVAVRREFLATLGDWLLNLPERMDHETRLLPYVLSAFSDDNPSIQLEAFELMEAIGRQYEREKADELKDTQYYLPEEAGAEGLHLSPPFTRRPCLGARICVRGCFNRLVLPLVAELRAWTTGTKDHAIDLLTTMLTYAEEGATQHVQPILLAFLQLTDDLSIAEKVHDCCQILGTFVPPSAYLLVLLPRIQGEVGEADAAARARALHLLARLLAAAPSDGIRSVLPDVTSCLTEPELLNARSGRLRTAVASVTSAVVSAWERDGGGEWGEELIPMLWILLNVAAREDHDRMSEDQVQGLSNLEHLARAEGFPTAAGLLSAHLDSILALLSPAATWHEQTPDLAVFSLVKDHVAASGDSETAKRLAAFEEDAKSSPAYDAIQSRLQQR</sequence>
<evidence type="ECO:0000313" key="5">
    <source>
        <dbReference type="EMBL" id="GAQ86393.1"/>
    </source>
</evidence>
<reference evidence="5 6" key="1">
    <citation type="journal article" date="2014" name="Nat. Commun.">
        <title>Klebsormidium flaccidum genome reveals primary factors for plant terrestrial adaptation.</title>
        <authorList>
            <person name="Hori K."/>
            <person name="Maruyama F."/>
            <person name="Fujisawa T."/>
            <person name="Togashi T."/>
            <person name="Yamamoto N."/>
            <person name="Seo M."/>
            <person name="Sato S."/>
            <person name="Yamada T."/>
            <person name="Mori H."/>
            <person name="Tajima N."/>
            <person name="Moriyama T."/>
            <person name="Ikeuchi M."/>
            <person name="Watanabe M."/>
            <person name="Wada H."/>
            <person name="Kobayashi K."/>
            <person name="Saito M."/>
            <person name="Masuda T."/>
            <person name="Sasaki-Sekimoto Y."/>
            <person name="Mashiguchi K."/>
            <person name="Awai K."/>
            <person name="Shimojima M."/>
            <person name="Masuda S."/>
            <person name="Iwai M."/>
            <person name="Nobusawa T."/>
            <person name="Narise T."/>
            <person name="Kondo S."/>
            <person name="Saito H."/>
            <person name="Sato R."/>
            <person name="Murakawa M."/>
            <person name="Ihara Y."/>
            <person name="Oshima-Yamada Y."/>
            <person name="Ohtaka K."/>
            <person name="Satoh M."/>
            <person name="Sonobe K."/>
            <person name="Ishii M."/>
            <person name="Ohtani R."/>
            <person name="Kanamori-Sato M."/>
            <person name="Honoki R."/>
            <person name="Miyazaki D."/>
            <person name="Mochizuki H."/>
            <person name="Umetsu J."/>
            <person name="Higashi K."/>
            <person name="Shibata D."/>
            <person name="Kamiya Y."/>
            <person name="Sato N."/>
            <person name="Nakamura Y."/>
            <person name="Tabata S."/>
            <person name="Ida S."/>
            <person name="Kurokawa K."/>
            <person name="Ohta H."/>
        </authorList>
    </citation>
    <scope>NUCLEOTIDE SEQUENCE [LARGE SCALE GENOMIC DNA]</scope>
    <source>
        <strain evidence="5 6">NIES-2285</strain>
    </source>
</reference>
<keyword evidence="6" id="KW-1185">Reference proteome</keyword>
<evidence type="ECO:0000259" key="3">
    <source>
        <dbReference type="Pfam" id="PF24573"/>
    </source>
</evidence>
<name>A0A1Y1I797_KLENI</name>
<dbReference type="Pfam" id="PF24573">
    <property type="entry name" value="HEAT_DAAF5"/>
    <property type="match status" value="1"/>
</dbReference>
<feature type="compositionally biased region" description="Low complexity" evidence="2">
    <location>
        <begin position="105"/>
        <end position="116"/>
    </location>
</feature>
<feature type="repeat" description="HEAT" evidence="1">
    <location>
        <begin position="452"/>
        <end position="490"/>
    </location>
</feature>
<protein>
    <submittedName>
        <fullName evidence="5">Uncharacterized protein</fullName>
    </submittedName>
</protein>
<dbReference type="InterPro" id="IPR057978">
    <property type="entry name" value="TPR_DAAF5"/>
</dbReference>
<dbReference type="STRING" id="105231.A0A1Y1I797"/>
<dbReference type="OMA" id="DRYDHES"/>
<feature type="domain" description="Dynein axonemal assembly factor 5 TPR repeats" evidence="4">
    <location>
        <begin position="138"/>
        <end position="236"/>
    </location>
</feature>
<feature type="region of interest" description="Disordered" evidence="2">
    <location>
        <begin position="94"/>
        <end position="125"/>
    </location>
</feature>
<dbReference type="InterPro" id="IPR021133">
    <property type="entry name" value="HEAT_type_2"/>
</dbReference>
<gene>
    <name evidence="5" type="ORF">KFL_002860170</name>
</gene>
<evidence type="ECO:0000256" key="2">
    <source>
        <dbReference type="SAM" id="MobiDB-lite"/>
    </source>
</evidence>
<feature type="region of interest" description="Disordered" evidence="2">
    <location>
        <begin position="236"/>
        <end position="279"/>
    </location>
</feature>
<feature type="domain" description="Dynein axonemal assembly factor 5 HEAT-repeat" evidence="3">
    <location>
        <begin position="510"/>
        <end position="706"/>
    </location>
</feature>
<accession>A0A1Y1I797</accession>
<evidence type="ECO:0000259" key="4">
    <source>
        <dbReference type="Pfam" id="PF25757"/>
    </source>
</evidence>
<organism evidence="5 6">
    <name type="scientific">Klebsormidium nitens</name>
    <name type="common">Green alga</name>
    <name type="synonym">Ulothrix nitens</name>
    <dbReference type="NCBI Taxonomy" id="105231"/>
    <lineage>
        <taxon>Eukaryota</taxon>
        <taxon>Viridiplantae</taxon>
        <taxon>Streptophyta</taxon>
        <taxon>Klebsormidiophyceae</taxon>
        <taxon>Klebsormidiales</taxon>
        <taxon>Klebsormidiaceae</taxon>
        <taxon>Klebsormidium</taxon>
    </lineage>
</organism>
<feature type="domain" description="Dynein axonemal assembly factor 5 TPR repeats" evidence="4">
    <location>
        <begin position="281"/>
        <end position="389"/>
    </location>
</feature>
<feature type="compositionally biased region" description="Low complexity" evidence="2">
    <location>
        <begin position="249"/>
        <end position="258"/>
    </location>
</feature>
<evidence type="ECO:0000256" key="1">
    <source>
        <dbReference type="PROSITE-ProRule" id="PRU00103"/>
    </source>
</evidence>
<dbReference type="SUPFAM" id="SSF48371">
    <property type="entry name" value="ARM repeat"/>
    <property type="match status" value="1"/>
</dbReference>
<dbReference type="Gene3D" id="1.25.10.10">
    <property type="entry name" value="Leucine-rich Repeat Variant"/>
    <property type="match status" value="2"/>
</dbReference>
<dbReference type="AlphaFoldDB" id="A0A1Y1I797"/>
<feature type="domain" description="Dynein axonemal assembly factor 5 TPR repeats" evidence="4">
    <location>
        <begin position="421"/>
        <end position="492"/>
    </location>
</feature>
<dbReference type="EMBL" id="DF237235">
    <property type="protein sequence ID" value="GAQ86393.1"/>
    <property type="molecule type" value="Genomic_DNA"/>
</dbReference>
<dbReference type="OrthoDB" id="413572at2759"/>
<proteinExistence type="predicted"/>
<dbReference type="Pfam" id="PF25757">
    <property type="entry name" value="TPR_DNAAF5"/>
    <property type="match status" value="3"/>
</dbReference>
<evidence type="ECO:0000313" key="6">
    <source>
        <dbReference type="Proteomes" id="UP000054558"/>
    </source>
</evidence>
<dbReference type="InterPro" id="IPR016024">
    <property type="entry name" value="ARM-type_fold"/>
</dbReference>